<proteinExistence type="predicted"/>
<sequence>MLVKSISAAVSITLLSVAVAQAQPARVKQFDAWGVYSYESGGRKHCYALSVPTSSQPASVNHGDNFFIVAPQNGGAIMPQAIMGYDLRSTSDVTVSIDGNSFDMQPKDNAAWVRNKDREPAMVTAMRGGSSMSLNATSARGTSTQYSYSLSGVTAALNEANRCN</sequence>
<feature type="signal peptide" evidence="1">
    <location>
        <begin position="1"/>
        <end position="22"/>
    </location>
</feature>
<dbReference type="InterPro" id="IPR010642">
    <property type="entry name" value="Invasion_prot_B"/>
</dbReference>
<feature type="chain" id="PRO_5025496758" evidence="1">
    <location>
        <begin position="23"/>
        <end position="164"/>
    </location>
</feature>
<dbReference type="Pfam" id="PF06776">
    <property type="entry name" value="IalB"/>
    <property type="match status" value="1"/>
</dbReference>
<dbReference type="RefSeq" id="WP_153359930.1">
    <property type="nucleotide sequence ID" value="NZ_JAYKOO010000001.1"/>
</dbReference>
<organism evidence="2 3">
    <name type="scientific">Endobacterium cereale</name>
    <dbReference type="NCBI Taxonomy" id="2663029"/>
    <lineage>
        <taxon>Bacteria</taxon>
        <taxon>Pseudomonadati</taxon>
        <taxon>Pseudomonadota</taxon>
        <taxon>Alphaproteobacteria</taxon>
        <taxon>Hyphomicrobiales</taxon>
        <taxon>Rhizobiaceae</taxon>
        <taxon>Endobacterium</taxon>
    </lineage>
</organism>
<name>A0A6A8AES3_9HYPH</name>
<evidence type="ECO:0000313" key="3">
    <source>
        <dbReference type="Proteomes" id="UP000435138"/>
    </source>
</evidence>
<dbReference type="EMBL" id="WIXI01000051">
    <property type="protein sequence ID" value="MQY49825.1"/>
    <property type="molecule type" value="Genomic_DNA"/>
</dbReference>
<reference evidence="2 3" key="1">
    <citation type="submission" date="2019-11" db="EMBL/GenBank/DDBJ databases">
        <title>Genome analysis of Rhizobacterium cereale a novel genus and species isolated from maize roots in North Spain.</title>
        <authorList>
            <person name="Menendez E."/>
            <person name="Flores-Felix J.D."/>
            <person name="Ramirez-Bahena M.-H."/>
            <person name="Igual J.M."/>
            <person name="Garcia-Fraile P."/>
            <person name="Peix A."/>
            <person name="Velazquez E."/>
        </authorList>
    </citation>
    <scope>NUCLEOTIDE SEQUENCE [LARGE SCALE GENOMIC DNA]</scope>
    <source>
        <strain evidence="2 3">RZME27</strain>
    </source>
</reference>
<keyword evidence="1" id="KW-0732">Signal</keyword>
<dbReference type="Gene3D" id="2.60.40.1880">
    <property type="entry name" value="Invasion associated locus B (IalB) protein"/>
    <property type="match status" value="1"/>
</dbReference>
<protein>
    <submittedName>
        <fullName evidence="2">Uncharacterized protein</fullName>
    </submittedName>
</protein>
<evidence type="ECO:0000256" key="1">
    <source>
        <dbReference type="SAM" id="SignalP"/>
    </source>
</evidence>
<dbReference type="AlphaFoldDB" id="A0A6A8AES3"/>
<evidence type="ECO:0000313" key="2">
    <source>
        <dbReference type="EMBL" id="MQY49825.1"/>
    </source>
</evidence>
<gene>
    <name evidence="2" type="ORF">GAO09_27740</name>
</gene>
<dbReference type="InterPro" id="IPR038696">
    <property type="entry name" value="IalB_sf"/>
</dbReference>
<comment type="caution">
    <text evidence="2">The sequence shown here is derived from an EMBL/GenBank/DDBJ whole genome shotgun (WGS) entry which is preliminary data.</text>
</comment>
<keyword evidence="3" id="KW-1185">Reference proteome</keyword>
<dbReference type="Proteomes" id="UP000435138">
    <property type="component" value="Unassembled WGS sequence"/>
</dbReference>
<accession>A0A6A8AES3</accession>